<dbReference type="PROSITE" id="PS50287">
    <property type="entry name" value="SRCR_2"/>
    <property type="match status" value="1"/>
</dbReference>
<feature type="disulfide bond" evidence="8">
    <location>
        <begin position="1040"/>
        <end position="1055"/>
    </location>
</feature>
<name>A0A9C5Z8P0_9MUSC</name>
<feature type="domain" description="Peptidase S1" evidence="13">
    <location>
        <begin position="1180"/>
        <end position="1425"/>
    </location>
</feature>
<evidence type="ECO:0000256" key="4">
    <source>
        <dbReference type="ARBA" id="ARBA00022825"/>
    </source>
</evidence>
<dbReference type="InterPro" id="IPR001254">
    <property type="entry name" value="Trypsin_dom"/>
</dbReference>
<dbReference type="InterPro" id="IPR036055">
    <property type="entry name" value="LDL_receptor-like_sf"/>
</dbReference>
<feature type="disulfide bond" evidence="7">
    <location>
        <begin position="932"/>
        <end position="956"/>
    </location>
</feature>
<dbReference type="InterPro" id="IPR002172">
    <property type="entry name" value="LDrepeatLR_classA_rpt"/>
</dbReference>
<feature type="compositionally biased region" description="Low complexity" evidence="11">
    <location>
        <begin position="526"/>
        <end position="555"/>
    </location>
</feature>
<dbReference type="Pfam" id="PF00089">
    <property type="entry name" value="Trypsin"/>
    <property type="match status" value="1"/>
</dbReference>
<comment type="caution">
    <text evidence="9">Lacks conserved residue(s) required for the propagation of feature annotation.</text>
</comment>
<reference evidence="16" key="1">
    <citation type="submission" date="2025-08" db="UniProtKB">
        <authorList>
            <consortium name="RefSeq"/>
        </authorList>
    </citation>
    <scope>IDENTIFICATION</scope>
    <source>
        <tissue evidence="16">Whole body pupa</tissue>
    </source>
</reference>
<dbReference type="InterPro" id="IPR033116">
    <property type="entry name" value="TRYPSIN_SER"/>
</dbReference>
<evidence type="ECO:0000259" key="12">
    <source>
        <dbReference type="PROSITE" id="PS50038"/>
    </source>
</evidence>
<evidence type="ECO:0000313" key="16">
    <source>
        <dbReference type="RefSeq" id="XP_037894116.1"/>
    </source>
</evidence>
<dbReference type="RefSeq" id="XP_037894116.1">
    <property type="nucleotide sequence ID" value="XM_038038188.1"/>
</dbReference>
<evidence type="ECO:0000256" key="11">
    <source>
        <dbReference type="SAM" id="MobiDB-lite"/>
    </source>
</evidence>
<dbReference type="GO" id="GO:0004252">
    <property type="term" value="F:serine-type endopeptidase activity"/>
    <property type="evidence" value="ECO:0007669"/>
    <property type="project" value="InterPro"/>
</dbReference>
<feature type="region of interest" description="Disordered" evidence="11">
    <location>
        <begin position="657"/>
        <end position="700"/>
    </location>
</feature>
<evidence type="ECO:0000256" key="6">
    <source>
        <dbReference type="ARBA" id="ARBA00023180"/>
    </source>
</evidence>
<dbReference type="InterPro" id="IPR001190">
    <property type="entry name" value="SRCR"/>
</dbReference>
<dbReference type="GeneID" id="119640279"/>
<feature type="disulfide bond" evidence="8">
    <location>
        <begin position="991"/>
        <end position="1009"/>
    </location>
</feature>
<dbReference type="FunFam" id="2.40.10.10:FF:000151">
    <property type="entry name" value="Corin, isoform B"/>
    <property type="match status" value="1"/>
</dbReference>
<dbReference type="PRINTS" id="PR00722">
    <property type="entry name" value="CHYMOTRYPSIN"/>
</dbReference>
<keyword evidence="2 10" id="KW-0645">Protease</keyword>
<feature type="disulfide bond" evidence="8">
    <location>
        <begin position="1028"/>
        <end position="1046"/>
    </location>
</feature>
<dbReference type="InterPro" id="IPR036772">
    <property type="entry name" value="SRCR-like_dom_sf"/>
</dbReference>
<dbReference type="GO" id="GO:0005886">
    <property type="term" value="C:plasma membrane"/>
    <property type="evidence" value="ECO:0007669"/>
    <property type="project" value="UniProtKB-SubCell"/>
</dbReference>
<dbReference type="PROSITE" id="PS00134">
    <property type="entry name" value="TRYPSIN_HIS"/>
    <property type="match status" value="1"/>
</dbReference>
<dbReference type="PANTHER" id="PTHR24252:SF7">
    <property type="entry name" value="HYALIN"/>
    <property type="match status" value="1"/>
</dbReference>
<evidence type="ECO:0000259" key="14">
    <source>
        <dbReference type="PROSITE" id="PS50287"/>
    </source>
</evidence>
<feature type="compositionally biased region" description="Polar residues" evidence="11">
    <location>
        <begin position="660"/>
        <end position="675"/>
    </location>
</feature>
<evidence type="ECO:0000256" key="5">
    <source>
        <dbReference type="ARBA" id="ARBA00023157"/>
    </source>
</evidence>
<dbReference type="Gene3D" id="4.10.400.10">
    <property type="entry name" value="Low-density Lipoprotein Receptor"/>
    <property type="match status" value="2"/>
</dbReference>
<dbReference type="GO" id="GO:0006508">
    <property type="term" value="P:proteolysis"/>
    <property type="evidence" value="ECO:0007669"/>
    <property type="project" value="UniProtKB-KW"/>
</dbReference>
<sequence>MCQEKEYTNTLINNVMTIFINMATLSIADTQLLKINKDLMVCHNHQQQQRQQRCKIPPQTSHPHQDQRKQRSERASSLALPPDSLLDFYDYQQKQCSSVALLPVNANGGVTRRHSSHCYPTLEDASQQKPLLKQHETFSSISRAKAPTDVADVKGLHRKQSSATVPSKPGNIISINNQVSLLNWKCQHADNIKNSTKSAIIADICVTGKIQKPSLSLPPPPVPKRTFHGKFTLNNLKNVVTTSAELTSATTKQILAERKQQPTIGMSFSYSQQQPLQIQAQLSPQTQDSQKMHVKPLSDNDFCATYTSNDGQISKDQMRVAPISLLPRLSSRTLLTAAIAANDAGAISDDDRMSLENSVFEESLNTTPVRFTSGKLCSSTVAIKSFSAISGSAEFNFISKRSNLSSSSTIDSSGYMSHNERLTSTSTNPDFRSRFSSVDTQSSFDSSAPEKLSVDLSLNTNGSGHQQDDDNNYSNSTIYNKTRTINQSPAVPLRKQFNDGQKKITNFDKTVLSNAIANAEGKSVMTVSNSASTSSTTSAGSSISTDSSNSMSVSGAGNSPLISLPQSEISKRAIPPVPPVRISNQTLQLMDSTENRATNPVSLTTRNKLMTNLQRTHNSNVRSELFVCSFKNRDKNLKNSSLLQNALSYERSTFGMDANASRSSAKTTTDSSSQTPPKPKHNCRQDSTISSDSFSQTSNPSYNTKLLEAPLLPTTSMKQLCSVSNAISVKQKFQNETIDEMLDSVPLSPLTKCVSTPASLQTIVRFQNGSPNTMSLPHQVINHRKSSNPYITNGRLKFRLFQILINALALLVIAGGFAAYFNAYPTIKFINKTIINTVHVEDSLKYGKNPAPGTCLPIIVKFCKGPHIPYNFTVFPNYIGHFGQLETQVDLDAYEALVEVHCYELVSLFLCTLFVPKCGASGSTVAPCKSLCTETMRRCGFFFDVFGLSLPEYLNCKLFKDFESPEDCVGFEQVREIMIAYANPKCEGFQCDHNRCIPDDYVCDGHLDCMDQMDEANCEKCSHDEIHCGREKCISSKHICDGIVDCPYGQDERNCIRLSERNGDFGKGVLEVYRISSHEWSPACVKNWDRAISPMTVCSMLGYNSVNATNVITQKTHRPLLTSVNISDNVWKMYAKKRSNLIQQLSSCQPDEDYPIAELTCSNYECGKIRKVKDHTSTRIVGGIQVSPGSWPFLAAILGGPERIFYCAGVLISDQWILTASHCIGNHTVIDLDDWTVQLGVTRRNSFTYSGQKVKVKAVIPHPLYNVGVAHDNDIALFQLSTRVAFHEHLLPVCLPPTNMKQLKAESLCMVIGWGKREDRKDPKITYEHIVNEVQVPVIRRQLCEEWLENYTVSEGMICAGYEDGGKDACQGDSGGPLLCPYPGEKDKWFVGGIVSWGINCANPKLPGVYANVVKYVPWILEQIQKHARPLNDEKTSKHDFHRGGPHIALNMATTPGNIKTFHKIQNQSPMNVDYYHSEEMSNK</sequence>
<dbReference type="CDD" id="cd00112">
    <property type="entry name" value="LDLa"/>
    <property type="match status" value="2"/>
</dbReference>
<dbReference type="PANTHER" id="PTHR24252">
    <property type="entry name" value="ACROSIN-RELATED"/>
    <property type="match status" value="1"/>
</dbReference>
<feature type="compositionally biased region" description="Low complexity" evidence="11">
    <location>
        <begin position="435"/>
        <end position="447"/>
    </location>
</feature>
<feature type="compositionally biased region" description="Low complexity" evidence="11">
    <location>
        <begin position="404"/>
        <end position="417"/>
    </location>
</feature>
<keyword evidence="5 8" id="KW-1015">Disulfide bond</keyword>
<dbReference type="SUPFAM" id="SSF63501">
    <property type="entry name" value="Frizzled cysteine-rich domain"/>
    <property type="match status" value="1"/>
</dbReference>
<dbReference type="PROSITE" id="PS00135">
    <property type="entry name" value="TRYPSIN_SER"/>
    <property type="match status" value="1"/>
</dbReference>
<dbReference type="FunFam" id="1.10.2000.10:FF:000019">
    <property type="entry name" value="Corin, isoform B"/>
    <property type="match status" value="1"/>
</dbReference>
<dbReference type="CDD" id="cd00190">
    <property type="entry name" value="Tryp_SPc"/>
    <property type="match status" value="1"/>
</dbReference>
<dbReference type="PROSITE" id="PS50038">
    <property type="entry name" value="FZ"/>
    <property type="match status" value="1"/>
</dbReference>
<dbReference type="Proteomes" id="UP000092443">
    <property type="component" value="Unplaced"/>
</dbReference>
<dbReference type="Pfam" id="PF00057">
    <property type="entry name" value="Ldl_recept_a"/>
    <property type="match status" value="2"/>
</dbReference>
<feature type="domain" description="SRCR" evidence="14">
    <location>
        <begin position="1056"/>
        <end position="1102"/>
    </location>
</feature>
<feature type="disulfide bond" evidence="8">
    <location>
        <begin position="1021"/>
        <end position="1033"/>
    </location>
</feature>
<keyword evidence="3 10" id="KW-0378">Hydrolase</keyword>
<dbReference type="PROSITE" id="PS50068">
    <property type="entry name" value="LDLRA_2"/>
    <property type="match status" value="2"/>
</dbReference>
<feature type="region of interest" description="Disordered" evidence="11">
    <location>
        <begin position="404"/>
        <end position="475"/>
    </location>
</feature>
<dbReference type="Pfam" id="PF01392">
    <property type="entry name" value="Fz"/>
    <property type="match status" value="1"/>
</dbReference>
<dbReference type="SUPFAM" id="SSF50494">
    <property type="entry name" value="Trypsin-like serine proteases"/>
    <property type="match status" value="1"/>
</dbReference>
<comment type="subcellular location">
    <subcellularLocation>
        <location evidence="1">Cell membrane</location>
        <topology evidence="1">Single-pass membrane protein</topology>
    </subcellularLocation>
</comment>
<dbReference type="InterPro" id="IPR001314">
    <property type="entry name" value="Peptidase_S1A"/>
</dbReference>
<feature type="region of interest" description="Disordered" evidence="11">
    <location>
        <begin position="526"/>
        <end position="563"/>
    </location>
</feature>
<evidence type="ECO:0000256" key="1">
    <source>
        <dbReference type="ARBA" id="ARBA00004162"/>
    </source>
</evidence>
<dbReference type="CDD" id="cd07066">
    <property type="entry name" value="CRD_FZ"/>
    <property type="match status" value="1"/>
</dbReference>
<dbReference type="SMART" id="SM00020">
    <property type="entry name" value="Tryp_SPc"/>
    <property type="match status" value="1"/>
</dbReference>
<dbReference type="Gene3D" id="3.10.250.10">
    <property type="entry name" value="SRCR-like domain"/>
    <property type="match status" value="1"/>
</dbReference>
<dbReference type="SUPFAM" id="SSF57424">
    <property type="entry name" value="LDL receptor-like module"/>
    <property type="match status" value="2"/>
</dbReference>
<keyword evidence="4 10" id="KW-0720">Serine protease</keyword>
<evidence type="ECO:0000256" key="7">
    <source>
        <dbReference type="PROSITE-ProRule" id="PRU00090"/>
    </source>
</evidence>
<accession>A0A9C5Z8P0</accession>
<feature type="domain" description="FZ" evidence="12">
    <location>
        <begin position="850"/>
        <end position="971"/>
    </location>
</feature>
<dbReference type="InterPro" id="IPR036790">
    <property type="entry name" value="Frizzled_dom_sf"/>
</dbReference>
<evidence type="ECO:0000259" key="13">
    <source>
        <dbReference type="PROSITE" id="PS50240"/>
    </source>
</evidence>
<gene>
    <name evidence="16" type="primary">LOC119640279</name>
</gene>
<evidence type="ECO:0000256" key="9">
    <source>
        <dbReference type="PROSITE-ProRule" id="PRU00196"/>
    </source>
</evidence>
<dbReference type="SMART" id="SM00192">
    <property type="entry name" value="LDLa"/>
    <property type="match status" value="2"/>
</dbReference>
<keyword evidence="15" id="KW-1185">Reference proteome</keyword>
<feature type="region of interest" description="Disordered" evidence="11">
    <location>
        <begin position="50"/>
        <end position="77"/>
    </location>
</feature>
<evidence type="ECO:0000313" key="15">
    <source>
        <dbReference type="Proteomes" id="UP000092443"/>
    </source>
</evidence>
<keyword evidence="6" id="KW-0325">Glycoprotein</keyword>
<dbReference type="Gene3D" id="2.40.10.10">
    <property type="entry name" value="Trypsin-like serine proteases"/>
    <property type="match status" value="1"/>
</dbReference>
<evidence type="ECO:0000256" key="2">
    <source>
        <dbReference type="ARBA" id="ARBA00022670"/>
    </source>
</evidence>
<dbReference type="SMART" id="SM00202">
    <property type="entry name" value="SR"/>
    <property type="match status" value="1"/>
</dbReference>
<dbReference type="InterPro" id="IPR009003">
    <property type="entry name" value="Peptidase_S1_PA"/>
</dbReference>
<evidence type="ECO:0000256" key="10">
    <source>
        <dbReference type="RuleBase" id="RU363034"/>
    </source>
</evidence>
<dbReference type="InterPro" id="IPR020067">
    <property type="entry name" value="Frizzled_dom"/>
</dbReference>
<feature type="compositionally biased region" description="Low complexity" evidence="11">
    <location>
        <begin position="685"/>
        <end position="698"/>
    </location>
</feature>
<dbReference type="PROSITE" id="PS50240">
    <property type="entry name" value="TRYPSIN_DOM"/>
    <property type="match status" value="1"/>
</dbReference>
<dbReference type="InterPro" id="IPR018114">
    <property type="entry name" value="TRYPSIN_HIS"/>
</dbReference>
<dbReference type="SUPFAM" id="SSF56487">
    <property type="entry name" value="SRCR-like"/>
    <property type="match status" value="1"/>
</dbReference>
<evidence type="ECO:0000256" key="8">
    <source>
        <dbReference type="PROSITE-ProRule" id="PRU00124"/>
    </source>
</evidence>
<protein>
    <submittedName>
        <fullName evidence="16">Uncharacterized protein LOC119640279</fullName>
    </submittedName>
</protein>
<feature type="compositionally biased region" description="Basic and acidic residues" evidence="11">
    <location>
        <begin position="63"/>
        <end position="74"/>
    </location>
</feature>
<feature type="disulfide bond" evidence="8">
    <location>
        <begin position="1003"/>
        <end position="1018"/>
    </location>
</feature>
<proteinExistence type="predicted"/>
<evidence type="ECO:0000256" key="3">
    <source>
        <dbReference type="ARBA" id="ARBA00022801"/>
    </source>
</evidence>
<dbReference type="SMART" id="SM00063">
    <property type="entry name" value="FRI"/>
    <property type="match status" value="1"/>
</dbReference>
<dbReference type="Gene3D" id="1.10.2000.10">
    <property type="entry name" value="Frizzled cysteine-rich domain"/>
    <property type="match status" value="1"/>
</dbReference>
<feature type="compositionally biased region" description="Polar residues" evidence="11">
    <location>
        <begin position="456"/>
        <end position="465"/>
    </location>
</feature>
<dbReference type="InterPro" id="IPR043504">
    <property type="entry name" value="Peptidase_S1_PA_chymotrypsin"/>
</dbReference>
<organism evidence="15 16">
    <name type="scientific">Glossina fuscipes</name>
    <dbReference type="NCBI Taxonomy" id="7396"/>
    <lineage>
        <taxon>Eukaryota</taxon>
        <taxon>Metazoa</taxon>
        <taxon>Ecdysozoa</taxon>
        <taxon>Arthropoda</taxon>
        <taxon>Hexapoda</taxon>
        <taxon>Insecta</taxon>
        <taxon>Pterygota</taxon>
        <taxon>Neoptera</taxon>
        <taxon>Endopterygota</taxon>
        <taxon>Diptera</taxon>
        <taxon>Brachycera</taxon>
        <taxon>Muscomorpha</taxon>
        <taxon>Hippoboscoidea</taxon>
        <taxon>Glossinidae</taxon>
        <taxon>Glossina</taxon>
    </lineage>
</organism>
<dbReference type="KEGG" id="gfs:119640279"/>